<evidence type="ECO:0000256" key="1">
    <source>
        <dbReference type="ARBA" id="ARBA00004245"/>
    </source>
</evidence>
<evidence type="ECO:0000256" key="9">
    <source>
        <dbReference type="ARBA" id="ARBA00059114"/>
    </source>
</evidence>
<dbReference type="GeneTree" id="ENSGT00940000158776"/>
<evidence type="ECO:0000256" key="10">
    <source>
        <dbReference type="ARBA" id="ARBA00062719"/>
    </source>
</evidence>
<dbReference type="GO" id="GO:0003777">
    <property type="term" value="F:microtubule motor activity"/>
    <property type="evidence" value="ECO:0007669"/>
    <property type="project" value="InterPro"/>
</dbReference>
<dbReference type="InterPro" id="IPR001752">
    <property type="entry name" value="Kinesin_motor_dom"/>
</dbReference>
<evidence type="ECO:0000256" key="4">
    <source>
        <dbReference type="ARBA" id="ARBA00022741"/>
    </source>
</evidence>
<dbReference type="SMART" id="SM00129">
    <property type="entry name" value="KISc"/>
    <property type="match status" value="1"/>
</dbReference>
<evidence type="ECO:0000313" key="16">
    <source>
        <dbReference type="Ensembl" id="ENSPMRP00000036859.1"/>
    </source>
</evidence>
<keyword evidence="4 11" id="KW-0547">Nucleotide-binding</keyword>
<feature type="region of interest" description="Disordered" evidence="14">
    <location>
        <begin position="827"/>
        <end position="895"/>
    </location>
</feature>
<evidence type="ECO:0000256" key="5">
    <source>
        <dbReference type="ARBA" id="ARBA00022840"/>
    </source>
</evidence>
<name>A0A670KLK2_PODMU</name>
<dbReference type="Proteomes" id="UP000472272">
    <property type="component" value="Chromosome 17"/>
</dbReference>
<comment type="similarity">
    <text evidence="11 12">Belongs to the TRAFAC class myosin-kinesin ATPase superfamily. Kinesin family.</text>
</comment>
<evidence type="ECO:0000256" key="12">
    <source>
        <dbReference type="RuleBase" id="RU000394"/>
    </source>
</evidence>
<keyword evidence="2" id="KW-0963">Cytoplasm</keyword>
<comment type="subunit">
    <text evidence="10">Homodimer. Interacts with APBA1 (via PDZ domain); the interaction is direct and is required for association of KIF17 with the cargo that is to be transported. Interacts with IFT B complex components IFT52 and IFT57. Interacts with IFT70B. Interacts with PIWIL1. Interacts with TBATA.</text>
</comment>
<dbReference type="FunFam" id="3.40.850.10:FF:000029">
    <property type="entry name" value="Kinesin-like protein KIF17"/>
    <property type="match status" value="1"/>
</dbReference>
<keyword evidence="17" id="KW-1185">Reference proteome</keyword>
<keyword evidence="5 11" id="KW-0067">ATP-binding</keyword>
<feature type="coiled-coil region" evidence="13">
    <location>
        <begin position="399"/>
        <end position="444"/>
    </location>
</feature>
<evidence type="ECO:0000256" key="3">
    <source>
        <dbReference type="ARBA" id="ARBA00022701"/>
    </source>
</evidence>
<evidence type="ECO:0000256" key="14">
    <source>
        <dbReference type="SAM" id="MobiDB-lite"/>
    </source>
</evidence>
<keyword evidence="3 12" id="KW-0493">Microtubule</keyword>
<dbReference type="PANTHER" id="PTHR47969">
    <property type="entry name" value="CHROMOSOME-ASSOCIATED KINESIN KIF4A-RELATED"/>
    <property type="match status" value="1"/>
</dbReference>
<keyword evidence="6 13" id="KW-0175">Coiled coil</keyword>
<dbReference type="GO" id="GO:0005874">
    <property type="term" value="C:microtubule"/>
    <property type="evidence" value="ECO:0007669"/>
    <property type="project" value="UniProtKB-KW"/>
</dbReference>
<evidence type="ECO:0000256" key="11">
    <source>
        <dbReference type="PROSITE-ProRule" id="PRU00283"/>
    </source>
</evidence>
<dbReference type="AlphaFoldDB" id="A0A670KLK2"/>
<evidence type="ECO:0000256" key="13">
    <source>
        <dbReference type="SAM" id="Coils"/>
    </source>
</evidence>
<feature type="coiled-coil region" evidence="13">
    <location>
        <begin position="623"/>
        <end position="701"/>
    </location>
</feature>
<feature type="binding site" evidence="11">
    <location>
        <begin position="91"/>
        <end position="98"/>
    </location>
    <ligand>
        <name>ATP</name>
        <dbReference type="ChEBI" id="CHEBI:30616"/>
    </ligand>
</feature>
<evidence type="ECO:0000256" key="8">
    <source>
        <dbReference type="ARBA" id="ARBA00023212"/>
    </source>
</evidence>
<reference evidence="16" key="3">
    <citation type="submission" date="2025-09" db="UniProtKB">
        <authorList>
            <consortium name="Ensembl"/>
        </authorList>
    </citation>
    <scope>IDENTIFICATION</scope>
</reference>
<dbReference type="PROSITE" id="PS50067">
    <property type="entry name" value="KINESIN_MOTOR_2"/>
    <property type="match status" value="1"/>
</dbReference>
<proteinExistence type="inferred from homology"/>
<dbReference type="PANTHER" id="PTHR47969:SF21">
    <property type="entry name" value="KINESIN-LIKE PROTEIN"/>
    <property type="match status" value="1"/>
</dbReference>
<dbReference type="PROSITE" id="PS00411">
    <property type="entry name" value="KINESIN_MOTOR_1"/>
    <property type="match status" value="1"/>
</dbReference>
<dbReference type="InterPro" id="IPR019821">
    <property type="entry name" value="Kinesin_motor_CS"/>
</dbReference>
<dbReference type="Pfam" id="PF00225">
    <property type="entry name" value="Kinesin"/>
    <property type="match status" value="1"/>
</dbReference>
<dbReference type="InterPro" id="IPR027640">
    <property type="entry name" value="Kinesin-like_fam"/>
</dbReference>
<evidence type="ECO:0000256" key="6">
    <source>
        <dbReference type="ARBA" id="ARBA00023054"/>
    </source>
</evidence>
<dbReference type="Ensembl" id="ENSPMRT00000039035.1">
    <property type="protein sequence ID" value="ENSPMRP00000036859.1"/>
    <property type="gene ID" value="ENSPMRG00000023747.1"/>
</dbReference>
<dbReference type="GO" id="GO:0008017">
    <property type="term" value="F:microtubule binding"/>
    <property type="evidence" value="ECO:0007669"/>
    <property type="project" value="InterPro"/>
</dbReference>
<dbReference type="PRINTS" id="PR00380">
    <property type="entry name" value="KINESINHEAVY"/>
</dbReference>
<keyword evidence="8" id="KW-0206">Cytoskeleton</keyword>
<dbReference type="SUPFAM" id="SSF52540">
    <property type="entry name" value="P-loop containing nucleoside triphosphate hydrolases"/>
    <property type="match status" value="1"/>
</dbReference>
<comment type="subcellular location">
    <subcellularLocation>
        <location evidence="1">Cytoplasm</location>
        <location evidence="1">Cytoskeleton</location>
    </subcellularLocation>
</comment>
<protein>
    <recommendedName>
        <fullName evidence="12">Kinesin-like protein</fullName>
    </recommendedName>
</protein>
<dbReference type="InterPro" id="IPR036961">
    <property type="entry name" value="Kinesin_motor_dom_sf"/>
</dbReference>
<feature type="compositionally biased region" description="Polar residues" evidence="14">
    <location>
        <begin position="763"/>
        <end position="785"/>
    </location>
</feature>
<feature type="compositionally biased region" description="Polar residues" evidence="14">
    <location>
        <begin position="830"/>
        <end position="849"/>
    </location>
</feature>
<dbReference type="GO" id="GO:0005524">
    <property type="term" value="F:ATP binding"/>
    <property type="evidence" value="ECO:0007669"/>
    <property type="project" value="UniProtKB-UniRule"/>
</dbReference>
<comment type="function">
    <text evidence="9">Dendrite-specific motor protein which, in association with the Apba1-containing complex (LIN-10-LIN-2-LIN-7 complex), transports vesicles containing N-methyl-D-aspartate (NMDA) receptor subunit NR2B along microtubules.</text>
</comment>
<evidence type="ECO:0000256" key="2">
    <source>
        <dbReference type="ARBA" id="ARBA00022490"/>
    </source>
</evidence>
<evidence type="ECO:0000259" key="15">
    <source>
        <dbReference type="PROSITE" id="PS50067"/>
    </source>
</evidence>
<dbReference type="GO" id="GO:0007018">
    <property type="term" value="P:microtubule-based movement"/>
    <property type="evidence" value="ECO:0007669"/>
    <property type="project" value="InterPro"/>
</dbReference>
<evidence type="ECO:0000313" key="17">
    <source>
        <dbReference type="Proteomes" id="UP000472272"/>
    </source>
</evidence>
<accession>A0A670KLK2</accession>
<feature type="domain" description="Kinesin motor" evidence="15">
    <location>
        <begin position="5"/>
        <end position="335"/>
    </location>
</feature>
<evidence type="ECO:0000256" key="7">
    <source>
        <dbReference type="ARBA" id="ARBA00023175"/>
    </source>
</evidence>
<reference evidence="16 17" key="1">
    <citation type="journal article" date="2019" name="Proc. Natl. Acad. Sci. U.S.A.">
        <title>Regulatory changes in pterin and carotenoid genes underlie balanced color polymorphisms in the wall lizard.</title>
        <authorList>
            <person name="Andrade P."/>
            <person name="Pinho C."/>
            <person name="Perez I de Lanuza G."/>
            <person name="Afonso S."/>
            <person name="Brejcha J."/>
            <person name="Rubin C.J."/>
            <person name="Wallerman O."/>
            <person name="Pereira P."/>
            <person name="Sabatino S.J."/>
            <person name="Bellati A."/>
            <person name="Pellitteri-Rosa D."/>
            <person name="Bosakova Z."/>
            <person name="Bunikis I."/>
            <person name="Carretero M.A."/>
            <person name="Feiner N."/>
            <person name="Marsik P."/>
            <person name="Pauperio F."/>
            <person name="Salvi D."/>
            <person name="Soler L."/>
            <person name="While G.M."/>
            <person name="Uller T."/>
            <person name="Font E."/>
            <person name="Andersson L."/>
            <person name="Carneiro M."/>
        </authorList>
    </citation>
    <scope>NUCLEOTIDE SEQUENCE</scope>
</reference>
<reference evidence="16" key="2">
    <citation type="submission" date="2025-08" db="UniProtKB">
        <authorList>
            <consortium name="Ensembl"/>
        </authorList>
    </citation>
    <scope>IDENTIFICATION</scope>
</reference>
<sequence>MASEAVKVIVRCRPLNEREKQLGCKVVVNMDSSCGQCFIQNPMASEDPPKQFTFDGAYNMSHNTEQIYNEIAYPLIEGVTEGYNGTIFAYGQTGSGKSFTMQGILDPSSQKGIIPRAFEHLFESVQCAENSKFLVRASYLEIYNEDIRDLLGPNTKQKLELKEHPEKGVYVKGLSLHTVHSISQCERIMEMGWRNRAVGYTLMNKDSSRSHSIFTINMEIYVVDERGQDHLRAAKLNLVDLAGSERQSKTGAVGERLKEATKINLSLSALGNVISALADGRCRHVPYRDSKLTRVLQDSLGGNTKTLMVACLSPADNNYDETLSTLRYAHRAKNIRNKPRINEDPKDALLREYQEEIKKLRAILAQQMNISHLQVELSHMLPPEAAQPEAKPEPSLESLADIEKEKQLIREEYEERLARLKADYEAEQESRVRLEEDISALRNAYDMKFHTLDENLQKEAGIAMKPEERLNNVPLSWKGWVTKRWVHNAPASLDLRLQTVCPVDGPVFVSFLPIPSGRQAKYRVLNFGNLYVNQLQSIPQCGYHAYSEWLPPISPYTQESNTTEPPVPSVAQNLEKAVRPGTPGTEVAEELPVAVNQQQVLARLQMLEQQVVGGEQAKNKDLKEKHKRRKKIADERKKQLLAALQKSDEDSSDWVLLNVYDSIQEEVRAKSKLLEKMKEKLRVAETEIKDLQSEFEMEKIDYLATIRRQERELLLYQQLLDQVQPLIRRDCNYSNFDKIKRESTWDEESGCWKIPEPVTQKTSLPAAVSSLSQTKAGRKSSSSENGDAAQEEDRYKVMLSKSDSENIASNYFRSKRASQILSADPMKSLASHNSPPLLNNNTSILTSSLAPIPPAQTMEMPQPRPFRLESLDFSSPSAKTKRKKSRNNLSGGDPL</sequence>
<keyword evidence="7 11" id="KW-0505">Motor protein</keyword>
<organism evidence="16 17">
    <name type="scientific">Podarcis muralis</name>
    <name type="common">Wall lizard</name>
    <name type="synonym">Lacerta muralis</name>
    <dbReference type="NCBI Taxonomy" id="64176"/>
    <lineage>
        <taxon>Eukaryota</taxon>
        <taxon>Metazoa</taxon>
        <taxon>Chordata</taxon>
        <taxon>Craniata</taxon>
        <taxon>Vertebrata</taxon>
        <taxon>Euteleostomi</taxon>
        <taxon>Lepidosauria</taxon>
        <taxon>Squamata</taxon>
        <taxon>Bifurcata</taxon>
        <taxon>Unidentata</taxon>
        <taxon>Episquamata</taxon>
        <taxon>Laterata</taxon>
        <taxon>Lacertibaenia</taxon>
        <taxon>Lacertidae</taxon>
        <taxon>Podarcis</taxon>
    </lineage>
</organism>
<gene>
    <name evidence="16" type="primary">KIF17</name>
</gene>
<dbReference type="InterPro" id="IPR027417">
    <property type="entry name" value="P-loop_NTPase"/>
</dbReference>
<dbReference type="OMA" id="QCKTGAF"/>
<feature type="region of interest" description="Disordered" evidence="14">
    <location>
        <begin position="763"/>
        <end position="794"/>
    </location>
</feature>
<dbReference type="Gene3D" id="3.40.850.10">
    <property type="entry name" value="Kinesin motor domain"/>
    <property type="match status" value="1"/>
</dbReference>